<dbReference type="SUPFAM" id="SSF89095">
    <property type="entry name" value="GatB/YqeY motif"/>
    <property type="match status" value="1"/>
</dbReference>
<dbReference type="GO" id="GO:0006422">
    <property type="term" value="P:aspartyl-tRNA aminoacylation"/>
    <property type="evidence" value="ECO:0007669"/>
    <property type="project" value="InterPro"/>
</dbReference>
<dbReference type="InterPro" id="IPR045864">
    <property type="entry name" value="aa-tRNA-synth_II/BPL/LPL"/>
</dbReference>
<evidence type="ECO:0000256" key="12">
    <source>
        <dbReference type="ARBA" id="ARBA00047904"/>
    </source>
</evidence>
<dbReference type="InterPro" id="IPR000120">
    <property type="entry name" value="Amidase"/>
</dbReference>
<dbReference type="Pfam" id="PF02934">
    <property type="entry name" value="GatB_N"/>
    <property type="match status" value="1"/>
</dbReference>
<evidence type="ECO:0000256" key="2">
    <source>
        <dbReference type="ARBA" id="ARBA00005306"/>
    </source>
</evidence>
<dbReference type="InterPro" id="IPR004364">
    <property type="entry name" value="Aa-tRNA-synt_II"/>
</dbReference>
<dbReference type="GO" id="GO:0070681">
    <property type="term" value="P:glutaminyl-tRNAGln biosynthesis via transamidation"/>
    <property type="evidence" value="ECO:0007669"/>
    <property type="project" value="UniProtKB-UniRule"/>
</dbReference>
<comment type="catalytic activity">
    <reaction evidence="11 14">
        <text>L-glutamyl-tRNA(Gln) + L-glutamine + ATP + H2O = L-glutaminyl-tRNA(Gln) + L-glutamate + ADP + phosphate + H(+)</text>
        <dbReference type="Rhea" id="RHEA:17521"/>
        <dbReference type="Rhea" id="RHEA-COMP:9681"/>
        <dbReference type="Rhea" id="RHEA-COMP:9684"/>
        <dbReference type="ChEBI" id="CHEBI:15377"/>
        <dbReference type="ChEBI" id="CHEBI:15378"/>
        <dbReference type="ChEBI" id="CHEBI:29985"/>
        <dbReference type="ChEBI" id="CHEBI:30616"/>
        <dbReference type="ChEBI" id="CHEBI:43474"/>
        <dbReference type="ChEBI" id="CHEBI:58359"/>
        <dbReference type="ChEBI" id="CHEBI:78520"/>
        <dbReference type="ChEBI" id="CHEBI:78521"/>
        <dbReference type="ChEBI" id="CHEBI:456216"/>
        <dbReference type="EC" id="6.3.5.7"/>
    </reaction>
</comment>
<dbReference type="HAMAP" id="MF_02075">
    <property type="entry name" value="Asp_tRNA_synth_type2"/>
    <property type="match status" value="1"/>
</dbReference>
<evidence type="ECO:0000256" key="11">
    <source>
        <dbReference type="ARBA" id="ARBA00047407"/>
    </source>
</evidence>
<dbReference type="GO" id="GO:0003676">
    <property type="term" value="F:nucleic acid binding"/>
    <property type="evidence" value="ECO:0007669"/>
    <property type="project" value="InterPro"/>
</dbReference>
<evidence type="ECO:0000256" key="1">
    <source>
        <dbReference type="ARBA" id="ARBA00004496"/>
    </source>
</evidence>
<dbReference type="InterPro" id="IPR042114">
    <property type="entry name" value="GatB_C_1"/>
</dbReference>
<dbReference type="GO" id="GO:0005739">
    <property type="term" value="C:mitochondrion"/>
    <property type="evidence" value="ECO:0007669"/>
    <property type="project" value="UniProtKB-SubCell"/>
</dbReference>
<dbReference type="Pfam" id="PF01425">
    <property type="entry name" value="Amidase"/>
    <property type="match status" value="1"/>
</dbReference>
<dbReference type="NCBIfam" id="TIGR00133">
    <property type="entry name" value="gatB"/>
    <property type="match status" value="1"/>
</dbReference>
<dbReference type="NCBIfam" id="NF004012">
    <property type="entry name" value="PRK05477.1-2"/>
    <property type="match status" value="1"/>
</dbReference>
<evidence type="ECO:0000313" key="17">
    <source>
        <dbReference type="Proteomes" id="UP001208570"/>
    </source>
</evidence>
<dbReference type="PROSITE" id="PS01234">
    <property type="entry name" value="GATB"/>
    <property type="match status" value="1"/>
</dbReference>
<evidence type="ECO:0000256" key="14">
    <source>
        <dbReference type="HAMAP-Rule" id="MF_03150"/>
    </source>
</evidence>
<dbReference type="InterPro" id="IPR004412">
    <property type="entry name" value="GatA"/>
</dbReference>
<dbReference type="InterPro" id="IPR012340">
    <property type="entry name" value="NA-bd_OB-fold"/>
</dbReference>
<dbReference type="EMBL" id="JAODUP010000583">
    <property type="protein sequence ID" value="KAK2146780.1"/>
    <property type="molecule type" value="Genomic_DNA"/>
</dbReference>
<feature type="domain" description="Aminoacyl-transfer RNA synthetases class-II family profile" evidence="15">
    <location>
        <begin position="855"/>
        <end position="1153"/>
    </location>
</feature>
<protein>
    <recommendedName>
        <fullName evidence="13 14">Multifunctional fusion protein</fullName>
    </recommendedName>
    <domain>
        <recommendedName>
            <fullName evidence="13">Glutamyl-tRNA(Gln) amidotransferase subunit B, mitochondrial</fullName>
            <shortName evidence="13">Glu-AdT subunit B</shortName>
            <ecNumber evidence="13">6.3.5.-</ecNumber>
        </recommendedName>
    </domain>
    <domain>
        <recommendedName>
            <fullName evidence="14">Glutamyl-tRNA(Gln) amidotransferase subunit A, mitochondrial</fullName>
            <shortName evidence="14">Glu-AdT subunit A</shortName>
            <ecNumber evidence="14">6.3.5.7</ecNumber>
        </recommendedName>
    </domain>
</protein>
<dbReference type="PRINTS" id="PR01042">
    <property type="entry name" value="TRNASYNTHASP"/>
</dbReference>
<dbReference type="InterPro" id="IPR036928">
    <property type="entry name" value="AS_sf"/>
</dbReference>
<keyword evidence="9 14" id="KW-0648">Protein biosynthesis</keyword>
<dbReference type="InterPro" id="IPR004413">
    <property type="entry name" value="GatB"/>
</dbReference>
<reference evidence="16" key="1">
    <citation type="journal article" date="2023" name="Mol. Biol. Evol.">
        <title>Third-Generation Sequencing Reveals the Adaptive Role of the Epigenome in Three Deep-Sea Polychaetes.</title>
        <authorList>
            <person name="Perez M."/>
            <person name="Aroh O."/>
            <person name="Sun Y."/>
            <person name="Lan Y."/>
            <person name="Juniper S.K."/>
            <person name="Young C.R."/>
            <person name="Angers B."/>
            <person name="Qian P.Y."/>
        </authorList>
    </citation>
    <scope>NUCLEOTIDE SEQUENCE</scope>
    <source>
        <strain evidence="16">P08H-3</strain>
    </source>
</reference>
<comment type="similarity">
    <text evidence="2 13">Belongs to the GatB/GatE family. GatB subfamily.</text>
</comment>
<dbReference type="InterPro" id="IPR014746">
    <property type="entry name" value="Gln_synth/guanido_kin_cat_dom"/>
</dbReference>
<dbReference type="GO" id="GO:0032543">
    <property type="term" value="P:mitochondrial translation"/>
    <property type="evidence" value="ECO:0007669"/>
    <property type="project" value="UniProtKB-UniRule"/>
</dbReference>
<dbReference type="GO" id="GO:0030956">
    <property type="term" value="C:glutamyl-tRNA(Gln) amidotransferase complex"/>
    <property type="evidence" value="ECO:0007669"/>
    <property type="project" value="UniProtKB-UniRule"/>
</dbReference>
<dbReference type="GO" id="GO:0050567">
    <property type="term" value="F:glutaminyl-tRNA synthase (glutamine-hydrolyzing) activity"/>
    <property type="evidence" value="ECO:0007669"/>
    <property type="project" value="UniProtKB-UniRule"/>
</dbReference>
<dbReference type="InterPro" id="IPR006075">
    <property type="entry name" value="Asn/Gln-tRNA_Trfase_suB/E_cat"/>
</dbReference>
<dbReference type="AlphaFoldDB" id="A0AAD9J6X2"/>
<dbReference type="Pfam" id="PF00152">
    <property type="entry name" value="tRNA-synt_2"/>
    <property type="match status" value="1"/>
</dbReference>
<accession>A0AAD9J6X2</accession>
<comment type="similarity">
    <text evidence="3">Belongs to the class-II aminoacyl-tRNA synthetase family. Type 2 subfamily.</text>
</comment>
<dbReference type="NCBIfam" id="NF003483">
    <property type="entry name" value="PRK05159.1"/>
    <property type="match status" value="1"/>
</dbReference>
<dbReference type="InterPro" id="IPR004523">
    <property type="entry name" value="Asp-tRNA_synthase_2"/>
</dbReference>
<dbReference type="Gene3D" id="3.30.930.10">
    <property type="entry name" value="Bira Bifunctional Protein, Domain 2"/>
    <property type="match status" value="1"/>
</dbReference>
<comment type="subunit">
    <text evidence="14">Subunit of the heterotrimeric GatCAB amidotransferase (AdT) complex, composed of A, B and C subunits.</text>
</comment>
<comment type="catalytic activity">
    <reaction evidence="12">
        <text>tRNA(Asp) + L-aspartate + ATP = L-aspartyl-tRNA(Asp) + AMP + diphosphate</text>
        <dbReference type="Rhea" id="RHEA:19649"/>
        <dbReference type="Rhea" id="RHEA-COMP:9660"/>
        <dbReference type="Rhea" id="RHEA-COMP:9678"/>
        <dbReference type="ChEBI" id="CHEBI:29991"/>
        <dbReference type="ChEBI" id="CHEBI:30616"/>
        <dbReference type="ChEBI" id="CHEBI:33019"/>
        <dbReference type="ChEBI" id="CHEBI:78442"/>
        <dbReference type="ChEBI" id="CHEBI:78516"/>
        <dbReference type="ChEBI" id="CHEBI:456215"/>
        <dbReference type="EC" id="6.1.1.12"/>
    </reaction>
</comment>
<evidence type="ECO:0000259" key="15">
    <source>
        <dbReference type="PROSITE" id="PS50862"/>
    </source>
</evidence>
<sequence length="1153" mass="131159">MSENDSVGELKNIPIAIKDNIAVKGLPLTCGSELLRQFVSPFDATVVEHLKQAGACIVGKTNLDEFGMGSTTTHSIHGATLNPWDLQRTVGGSSGGSAAAVASGTVPLALGSDTGGSVRLPASFCGIYGLKPSYGSFSRYGLVSFASSFDVVGILADNTELLRTAFKILCRPDPYDQSSRSFPEQQKAVSRRVGVIALHNMVSREVELSYQRSCEYMRARNIELVEITPQTMQYVAPVYHIISTAEASANLARFDGIRYGLRAEDEYDTKDMISETRSRGFADEVKMRILLGTYVLRSGLADRYYHNAQKMRKVIQREWKNIFTQVDAFLLPVYPTLAFVPEELEDQVRQKSADIYTAIANLTGMPALAYPVESDMHIPMGVQLMGDLSSEERLIDTVRYLQTEKTIQRAPAFSDLPKNYQISQYALPLGKGGHFVTWNQDVVHIREVHLEEDAGKMIHASDKTYCDYNRAGTPLLEIVTQPDLHSAKAVEYMLQEFRRTVQYLNVCDGNMEEGSLRCDVNISVGSQESLGTKVEIKNLNSFRFVRMALQYEIKRQIALLKEDKLVQQETRQWNEHRDRTELMRSKEDVHDYRYFPEPDLTAYPLKNVFLKTVSKALVELPNERAKRFIHQYKLSDSVAWAITEKKEIADFFEQTVQEGADPLKLVSWLEGEVKKVLNKTGSKLSSSPLTPSRMQKLLWLLETSVIQRKIAQRVLSCIISEDKDPRESVMRVLICDLSQQDGNEVEVCGWVHKIRKLGAIIFLVLRDRSGIVQVVYRNKQISLHLESVVSIKGIVKKNQKALGGYEIEETHTFVFSLAQADLPFLPEKDINTYNLESILDHRLLSLRNIKIRGIFELEATILSAFSTFLRNHKFTEIKTSKIIGRGTEGGTELFEIDYFGKPLYLTQSPQFYKQAMVASGLERVYECAPVYRAEKHETRRHLSEYVSLDMEMAFIKDEHELMDLQHELLEYVFQEIKQQHDSVLKMWNVLLPSAKQWASVPRLTYAEAKELLRQILGKTVFDIQPDGERALCDWAAQKYDIEAVFIYAFPRKKRPFYTYFEETLTRSFDLLFRGQEISTGGQRIHERDRLEESIVYFHLDPASLKDYLSIFSAGCPPHGGFAIGLERFAQQILHLENVKEAAAFPRDRKRISP</sequence>
<dbReference type="GO" id="GO:0004815">
    <property type="term" value="F:aspartate-tRNA ligase activity"/>
    <property type="evidence" value="ECO:0007669"/>
    <property type="project" value="UniProtKB-EC"/>
</dbReference>
<dbReference type="SUPFAM" id="SSF55931">
    <property type="entry name" value="Glutamine synthetase/guanido kinase"/>
    <property type="match status" value="1"/>
</dbReference>
<comment type="similarity">
    <text evidence="4 14">Belongs to the amidase family. GatA subfamily.</text>
</comment>
<comment type="subcellular location">
    <subcellularLocation>
        <location evidence="1">Cytoplasm</location>
    </subcellularLocation>
    <subcellularLocation>
        <location evidence="14">Mitochondrion</location>
    </subcellularLocation>
</comment>
<dbReference type="EC" id="6.3.5.-" evidence="13"/>
<organism evidence="16 17">
    <name type="scientific">Paralvinella palmiformis</name>
    <dbReference type="NCBI Taxonomy" id="53620"/>
    <lineage>
        <taxon>Eukaryota</taxon>
        <taxon>Metazoa</taxon>
        <taxon>Spiralia</taxon>
        <taxon>Lophotrochozoa</taxon>
        <taxon>Annelida</taxon>
        <taxon>Polychaeta</taxon>
        <taxon>Sedentaria</taxon>
        <taxon>Canalipalpata</taxon>
        <taxon>Terebellida</taxon>
        <taxon>Terebelliformia</taxon>
        <taxon>Alvinellidae</taxon>
        <taxon>Paralvinella</taxon>
    </lineage>
</organism>
<dbReference type="Proteomes" id="UP001208570">
    <property type="component" value="Unassembled WGS sequence"/>
</dbReference>
<dbReference type="InterPro" id="IPR023631">
    <property type="entry name" value="Amidase_dom"/>
</dbReference>
<keyword evidence="14" id="KW-0496">Mitochondrion</keyword>
<dbReference type="HAMAP" id="MF_00121">
    <property type="entry name" value="GatB"/>
    <property type="match status" value="1"/>
</dbReference>
<dbReference type="InterPro" id="IPR002312">
    <property type="entry name" value="Asp/Asn-tRNA-synth_IIb"/>
</dbReference>
<dbReference type="Gene3D" id="1.10.150.380">
    <property type="entry name" value="GatB domain, N-terminal subdomain"/>
    <property type="match status" value="1"/>
</dbReference>
<dbReference type="PROSITE" id="PS50862">
    <property type="entry name" value="AA_TRNA_LIGASE_II"/>
    <property type="match status" value="1"/>
</dbReference>
<evidence type="ECO:0000256" key="7">
    <source>
        <dbReference type="ARBA" id="ARBA00022741"/>
    </source>
</evidence>
<evidence type="ECO:0000256" key="4">
    <source>
        <dbReference type="ARBA" id="ARBA00008069"/>
    </source>
</evidence>
<dbReference type="PANTHER" id="PTHR11895:SF7">
    <property type="entry name" value="GLUTAMYL-TRNA(GLN) AMIDOTRANSFERASE SUBUNIT A, MITOCHONDRIAL"/>
    <property type="match status" value="1"/>
</dbReference>
<dbReference type="InterPro" id="IPR018027">
    <property type="entry name" value="Asn/Gln_amidotransferase"/>
</dbReference>
<evidence type="ECO:0000256" key="9">
    <source>
        <dbReference type="ARBA" id="ARBA00022917"/>
    </source>
</evidence>
<feature type="active site" description="Charge relay system" evidence="14">
    <location>
        <position position="93"/>
    </location>
</feature>
<evidence type="ECO:0000256" key="8">
    <source>
        <dbReference type="ARBA" id="ARBA00022840"/>
    </source>
</evidence>
<dbReference type="Gene3D" id="2.40.50.140">
    <property type="entry name" value="Nucleic acid-binding proteins"/>
    <property type="match status" value="1"/>
</dbReference>
<comment type="caution">
    <text evidence="16">The sequence shown here is derived from an EMBL/GenBank/DDBJ whole genome shotgun (WGS) entry which is preliminary data.</text>
</comment>
<keyword evidence="6 14" id="KW-0436">Ligase</keyword>
<dbReference type="InterPro" id="IPR003789">
    <property type="entry name" value="Asn/Gln_tRNA_amidoTrase-B-like"/>
</dbReference>
<dbReference type="InterPro" id="IPR006195">
    <property type="entry name" value="aa-tRNA-synth_II"/>
</dbReference>
<evidence type="ECO:0000256" key="5">
    <source>
        <dbReference type="ARBA" id="ARBA00022490"/>
    </source>
</evidence>
<dbReference type="EC" id="6.3.5.7" evidence="14"/>
<evidence type="ECO:0000256" key="3">
    <source>
        <dbReference type="ARBA" id="ARBA00005312"/>
    </source>
</evidence>
<dbReference type="Gene3D" id="3.90.1300.10">
    <property type="entry name" value="Amidase signature (AS) domain"/>
    <property type="match status" value="1"/>
</dbReference>
<evidence type="ECO:0000256" key="10">
    <source>
        <dbReference type="ARBA" id="ARBA00023146"/>
    </source>
</evidence>
<gene>
    <name evidence="16" type="ORF">LSH36_583g01284</name>
</gene>
<dbReference type="InterPro" id="IPR017958">
    <property type="entry name" value="Gln-tRNA_amidoTrfase_suB_CS"/>
</dbReference>
<feature type="active site" description="Acyl-ester intermediate" evidence="14">
    <location>
        <position position="117"/>
    </location>
</feature>
<dbReference type="SMART" id="SM00845">
    <property type="entry name" value="GatB_Yqey"/>
    <property type="match status" value="1"/>
</dbReference>
<evidence type="ECO:0000313" key="16">
    <source>
        <dbReference type="EMBL" id="KAK2146780.1"/>
    </source>
</evidence>
<keyword evidence="8 14" id="KW-0067">ATP-binding</keyword>
<keyword evidence="17" id="KW-1185">Reference proteome</keyword>
<evidence type="ECO:0000256" key="6">
    <source>
        <dbReference type="ARBA" id="ARBA00022598"/>
    </source>
</evidence>
<dbReference type="SUPFAM" id="SSF55681">
    <property type="entry name" value="Class II aaRS and biotin synthetases"/>
    <property type="match status" value="1"/>
</dbReference>
<dbReference type="SUPFAM" id="SSF75304">
    <property type="entry name" value="Amidase signature (AS) enzymes"/>
    <property type="match status" value="1"/>
</dbReference>
<comment type="function">
    <text evidence="14">Allows the formation of correctly charged Gln-tRNA(Gln) through the transamidation of misacylated Glu-tRNA(Gln) in the mitochondria. The reaction takes place in the presence of glutamine and ATP through an activated gamma-phospho-Glu-tRNA(Gln).</text>
</comment>
<dbReference type="HAMAP" id="MF_00120">
    <property type="entry name" value="GatA"/>
    <property type="match status" value="1"/>
</dbReference>
<dbReference type="PROSITE" id="PS00571">
    <property type="entry name" value="AMIDASES"/>
    <property type="match status" value="1"/>
</dbReference>
<dbReference type="InterPro" id="IPR020556">
    <property type="entry name" value="Amidase_CS"/>
</dbReference>
<evidence type="ECO:0000256" key="13">
    <source>
        <dbReference type="HAMAP-Rule" id="MF_03147"/>
    </source>
</evidence>
<proteinExistence type="inferred from homology"/>
<dbReference type="InterPro" id="IPR004365">
    <property type="entry name" value="NA-bd_OB_tRNA"/>
</dbReference>
<feature type="active site" description="Charge relay system" evidence="14">
    <location>
        <position position="18"/>
    </location>
</feature>
<name>A0AAD9J6X2_9ANNE</name>
<dbReference type="NCBIfam" id="TIGR00458">
    <property type="entry name" value="aspS_nondisc"/>
    <property type="match status" value="1"/>
</dbReference>
<keyword evidence="10" id="KW-0030">Aminoacyl-tRNA synthetase</keyword>
<dbReference type="GO" id="GO:0005524">
    <property type="term" value="F:ATP binding"/>
    <property type="evidence" value="ECO:0007669"/>
    <property type="project" value="UniProtKB-KW"/>
</dbReference>
<keyword evidence="7 14" id="KW-0547">Nucleotide-binding</keyword>
<dbReference type="Pfam" id="PF01336">
    <property type="entry name" value="tRNA_anti-codon"/>
    <property type="match status" value="1"/>
</dbReference>
<keyword evidence="5" id="KW-0963">Cytoplasm</keyword>
<dbReference type="PANTHER" id="PTHR11895">
    <property type="entry name" value="TRANSAMIDASE"/>
    <property type="match status" value="1"/>
</dbReference>
<dbReference type="SUPFAM" id="SSF50249">
    <property type="entry name" value="Nucleic acid-binding proteins"/>
    <property type="match status" value="1"/>
</dbReference>
<dbReference type="Pfam" id="PF02637">
    <property type="entry name" value="GatB_Yqey"/>
    <property type="match status" value="1"/>
</dbReference>